<evidence type="ECO:0000313" key="8">
    <source>
        <dbReference type="Proteomes" id="UP000186670"/>
    </source>
</evidence>
<sequence length="307" mass="33289">MYELAIIGGGPAGISAGIYAARKKLKTVLIADSFGGQSIVSDDIQNWVGTKSISGQELSKNLESHLKEYAGDIVDIKEGEKVELISGNKIDGFEIKTKNNLYKAKTVLVTTGSHRRKLQAKNADVLEHRGITYCATCDGPLYAGRDVMVIGGGNAGFETASQLLAYAKSVTLLHKNGKFKADEITVKKVSSHPNFKLISNAETKEILGEKFVTGLRYIDIHTGEEKEVSTNGIFVEIGAEPTTGFVSELVKLNNYKSIVVDHQTQRTSAEGVWAAGDCTDGLYHQNNIASGDAIKALEDIYIYIRTK</sequence>
<dbReference type="Pfam" id="PF07992">
    <property type="entry name" value="Pyr_redox_2"/>
    <property type="match status" value="1"/>
</dbReference>
<name>A0A1F5ENW7_9BACT</name>
<evidence type="ECO:0000256" key="2">
    <source>
        <dbReference type="ARBA" id="ARBA00022827"/>
    </source>
</evidence>
<dbReference type="Proteomes" id="UP000186670">
    <property type="component" value="Unassembled WGS sequence"/>
</dbReference>
<dbReference type="InterPro" id="IPR050097">
    <property type="entry name" value="Ferredoxin-NADP_redctase_2"/>
</dbReference>
<dbReference type="PROSITE" id="PS00573">
    <property type="entry name" value="PYRIDINE_REDOX_2"/>
    <property type="match status" value="1"/>
</dbReference>
<evidence type="ECO:0000256" key="5">
    <source>
        <dbReference type="ARBA" id="ARBA00023284"/>
    </source>
</evidence>
<dbReference type="SUPFAM" id="SSF51905">
    <property type="entry name" value="FAD/NAD(P)-binding domain"/>
    <property type="match status" value="1"/>
</dbReference>
<dbReference type="AlphaFoldDB" id="A0A1F5ENW7"/>
<gene>
    <name evidence="7" type="ORF">A2811_01935</name>
</gene>
<comment type="caution">
    <text evidence="7">The sequence shown here is derived from an EMBL/GenBank/DDBJ whole genome shotgun (WGS) entry which is preliminary data.</text>
</comment>
<keyword evidence="3" id="KW-0560">Oxidoreductase</keyword>
<dbReference type="InterPro" id="IPR008255">
    <property type="entry name" value="Pyr_nucl-diS_OxRdtase_2_AS"/>
</dbReference>
<proteinExistence type="predicted"/>
<dbReference type="GO" id="GO:0016668">
    <property type="term" value="F:oxidoreductase activity, acting on a sulfur group of donors, NAD(P) as acceptor"/>
    <property type="evidence" value="ECO:0007669"/>
    <property type="project" value="UniProtKB-ARBA"/>
</dbReference>
<protein>
    <recommendedName>
        <fullName evidence="6">FAD/NAD(P)-binding domain-containing protein</fullName>
    </recommendedName>
</protein>
<reference evidence="7 8" key="1">
    <citation type="journal article" date="2016" name="Nat. Commun.">
        <title>Thousands of microbial genomes shed light on interconnected biogeochemical processes in an aquifer system.</title>
        <authorList>
            <person name="Anantharaman K."/>
            <person name="Brown C.T."/>
            <person name="Hug L.A."/>
            <person name="Sharon I."/>
            <person name="Castelle C.J."/>
            <person name="Probst A.J."/>
            <person name="Thomas B.C."/>
            <person name="Singh A."/>
            <person name="Wilkins M.J."/>
            <person name="Karaoz U."/>
            <person name="Brodie E.L."/>
            <person name="Williams K.H."/>
            <person name="Hubbard S.S."/>
            <person name="Banfield J.F."/>
        </authorList>
    </citation>
    <scope>NUCLEOTIDE SEQUENCE [LARGE SCALE GENOMIC DNA]</scope>
</reference>
<dbReference type="EMBL" id="MEZZ01000017">
    <property type="protein sequence ID" value="OGD68936.1"/>
    <property type="molecule type" value="Genomic_DNA"/>
</dbReference>
<dbReference type="PANTHER" id="PTHR48105">
    <property type="entry name" value="THIOREDOXIN REDUCTASE 1-RELATED-RELATED"/>
    <property type="match status" value="1"/>
</dbReference>
<organism evidence="7 8">
    <name type="scientific">Candidatus Campbellbacteria bacterium RIFCSPHIGHO2_01_FULL_34_10</name>
    <dbReference type="NCBI Taxonomy" id="1797577"/>
    <lineage>
        <taxon>Bacteria</taxon>
        <taxon>Candidatus Campbelliibacteriota</taxon>
    </lineage>
</organism>
<keyword evidence="4" id="KW-1015">Disulfide bond</keyword>
<accession>A0A1F5ENW7</accession>
<dbReference type="PRINTS" id="PR00469">
    <property type="entry name" value="PNDRDTASEII"/>
</dbReference>
<dbReference type="InterPro" id="IPR036188">
    <property type="entry name" value="FAD/NAD-bd_sf"/>
</dbReference>
<dbReference type="PRINTS" id="PR00368">
    <property type="entry name" value="FADPNR"/>
</dbReference>
<dbReference type="Gene3D" id="3.50.50.60">
    <property type="entry name" value="FAD/NAD(P)-binding domain"/>
    <property type="match status" value="2"/>
</dbReference>
<evidence type="ECO:0000313" key="7">
    <source>
        <dbReference type="EMBL" id="OGD68936.1"/>
    </source>
</evidence>
<evidence type="ECO:0000259" key="6">
    <source>
        <dbReference type="Pfam" id="PF07992"/>
    </source>
</evidence>
<keyword evidence="5" id="KW-0676">Redox-active center</keyword>
<evidence type="ECO:0000256" key="1">
    <source>
        <dbReference type="ARBA" id="ARBA00022630"/>
    </source>
</evidence>
<keyword evidence="1" id="KW-0285">Flavoprotein</keyword>
<evidence type="ECO:0000256" key="4">
    <source>
        <dbReference type="ARBA" id="ARBA00023157"/>
    </source>
</evidence>
<keyword evidence="2" id="KW-0274">FAD</keyword>
<feature type="domain" description="FAD/NAD(P)-binding" evidence="6">
    <location>
        <begin position="3"/>
        <end position="288"/>
    </location>
</feature>
<dbReference type="InterPro" id="IPR023753">
    <property type="entry name" value="FAD/NAD-binding_dom"/>
</dbReference>
<evidence type="ECO:0000256" key="3">
    <source>
        <dbReference type="ARBA" id="ARBA00023002"/>
    </source>
</evidence>